<feature type="compositionally biased region" description="Low complexity" evidence="1">
    <location>
        <begin position="675"/>
        <end position="689"/>
    </location>
</feature>
<feature type="compositionally biased region" description="Low complexity" evidence="1">
    <location>
        <begin position="538"/>
        <end position="552"/>
    </location>
</feature>
<feature type="region of interest" description="Disordered" evidence="1">
    <location>
        <begin position="232"/>
        <end position="283"/>
    </location>
</feature>
<feature type="compositionally biased region" description="Low complexity" evidence="1">
    <location>
        <begin position="59"/>
        <end position="70"/>
    </location>
</feature>
<name>J4UJJ7_TRIAS</name>
<feature type="compositionally biased region" description="Low complexity" evidence="1">
    <location>
        <begin position="633"/>
        <end position="663"/>
    </location>
</feature>
<accession>J4UJJ7</accession>
<dbReference type="RefSeq" id="XP_014182553.1">
    <property type="nucleotide sequence ID" value="XM_014327078.1"/>
</dbReference>
<gene>
    <name evidence="2" type="ORF">A1Q1_06829</name>
</gene>
<feature type="compositionally biased region" description="Low complexity" evidence="1">
    <location>
        <begin position="271"/>
        <end position="283"/>
    </location>
</feature>
<dbReference type="EMBL" id="ALBS01000039">
    <property type="protein sequence ID" value="EJT51960.1"/>
    <property type="molecule type" value="Genomic_DNA"/>
</dbReference>
<sequence>MLFTKSSSSPALPPGAAASRPTVPAHSSPLANTELAAQAPRAARPVTAANEPTSGDLHSSTSSPMRTRSSSPKERGAAAAPATRPPPSAFRSNRNSSGKGKEREQVARQNRPGRHPWLIDPLEARRNADLWMQQDRVILILGEPTRATLEPLLYCPSFQDTLILIGTLRPVPEIEALSSPSQLMNSGDHRTIYPTIQPFSPTAEAVAEKNPIPAIIEEATFLAEQYRRYGGTFAAPTPSGNGGRRSRRGSSSSGTTTPPVSGRHRFANIGRRNSSSADSIRSVSRTNSFTDLARIVSGGGRSRPSSRAGSIKDGVAGSERTGTIKRISSFFFFDESLRPQGPPIDAAINFLPMPPLDCDSQTAMHTLLQHTIVLTSGLMPVLTKAGSASKSVDGSGAKFDLAPLSLVHIVPIDAPPTLAPVIERFLVPFLPTMSSRVRRHLFSCVTGLGAWLAPYTDAEGAGLSGAETLLFGGARCVPIAGGHAGDRKMQAMMPGWDYCQPAPGALVDLSKKAGDVTPPAFDHRDSANQLSQIRSNHASASAPSSPTAGTTSRDLPILSPSLSRSDMQHSNSDFGRLSRTAGSSTSSSTDQLRMAPMSRSESAKFTSRFDPRSGASSRSAQSENGHGHYMKKSPSMSSSNAAPRRAPSALRNSSKPTQQQQQQGVSPPTPELDPSMTSSCSSSSVVEPSSAEERSVNSAENPNGMTPRPARKSASAPSIRSMSRFGKGFSGFTSIFKRRGVAA</sequence>
<protein>
    <submittedName>
        <fullName evidence="2">Uncharacterized protein</fullName>
    </submittedName>
</protein>
<comment type="caution">
    <text evidence="2">The sequence shown here is derived from an EMBL/GenBank/DDBJ whole genome shotgun (WGS) entry which is preliminary data.</text>
</comment>
<dbReference type="GeneID" id="25990341"/>
<feature type="region of interest" description="Disordered" evidence="1">
    <location>
        <begin position="1"/>
        <end position="117"/>
    </location>
</feature>
<dbReference type="OrthoDB" id="2564636at2759"/>
<dbReference type="Proteomes" id="UP000002748">
    <property type="component" value="Unassembled WGS sequence"/>
</dbReference>
<organism evidence="2">
    <name type="scientific">Trichosporon asahii var. asahii (strain ATCC 90039 / CBS 2479 / JCM 2466 / KCTC 7840 / NBRC 103889/ NCYC 2677 / UAMH 7654)</name>
    <name type="common">Yeast</name>
    <dbReference type="NCBI Taxonomy" id="1186058"/>
    <lineage>
        <taxon>Eukaryota</taxon>
        <taxon>Fungi</taxon>
        <taxon>Dikarya</taxon>
        <taxon>Basidiomycota</taxon>
        <taxon>Agaricomycotina</taxon>
        <taxon>Tremellomycetes</taxon>
        <taxon>Trichosporonales</taxon>
        <taxon>Trichosporonaceae</taxon>
        <taxon>Trichosporon</taxon>
    </lineage>
</organism>
<reference evidence="2" key="2">
    <citation type="journal article" date="2012" name="Eukaryot. Cell">
        <title>Draft genome sequence of CBS 2479, the standard type strain of Trichosporon asahii.</title>
        <authorList>
            <person name="Yang R.Y."/>
            <person name="Li H.T."/>
            <person name="Zhu H."/>
            <person name="Zhou G.P."/>
            <person name="Wang M."/>
            <person name="Wang L."/>
        </authorList>
    </citation>
    <scope>NUCLEOTIDE SEQUENCE [LARGE SCALE GENOMIC DNA]</scope>
</reference>
<feature type="compositionally biased region" description="Polar residues" evidence="1">
    <location>
        <begin position="560"/>
        <end position="573"/>
    </location>
</feature>
<proteinExistence type="predicted"/>
<evidence type="ECO:0000313" key="2">
    <source>
        <dbReference type="EMBL" id="EJT51960.1"/>
    </source>
</evidence>
<reference evidence="2" key="3">
    <citation type="submission" date="2012-07" db="EMBL/GenBank/DDBJ databases">
        <authorList>
            <person name="Yang R.-Y."/>
            <person name="Li H.-T."/>
            <person name="Zhu H."/>
            <person name="Zhou G.-P."/>
            <person name="Wang M."/>
            <person name="Wang L."/>
        </authorList>
    </citation>
    <scope>NUCLEOTIDE SEQUENCE</scope>
    <source>
        <strain evidence="2">CBS 2479</strain>
    </source>
</reference>
<feature type="region of interest" description="Disordered" evidence="1">
    <location>
        <begin position="295"/>
        <end position="317"/>
    </location>
</feature>
<feature type="compositionally biased region" description="Polar residues" evidence="1">
    <location>
        <begin position="614"/>
        <end position="624"/>
    </location>
</feature>
<feature type="compositionally biased region" description="Low complexity" evidence="1">
    <location>
        <begin position="249"/>
        <end position="261"/>
    </location>
</feature>
<dbReference type="KEGG" id="tasa:A1Q1_06829"/>
<feature type="region of interest" description="Disordered" evidence="1">
    <location>
        <begin position="532"/>
        <end position="731"/>
    </location>
</feature>
<dbReference type="VEuPathDB" id="FungiDB:A1Q1_06829"/>
<dbReference type="HOGENOM" id="CLU_373925_0_0_1"/>
<reference evidence="2" key="1">
    <citation type="journal article" date="2003" name="Mycoses">
        <title>Disseminated trichosporonosis in China.</title>
        <authorList>
            <person name="Yang R."/>
            <person name="Ao J."/>
            <person name="Wang W."/>
            <person name="Song K."/>
            <person name="Li R."/>
            <person name="Wang D."/>
        </authorList>
    </citation>
    <scope>NUCLEOTIDE SEQUENCE [LARGE SCALE GENOMIC DNA]</scope>
    <source>
        <strain evidence="2">CBS 2479</strain>
    </source>
</reference>
<evidence type="ECO:0000256" key="1">
    <source>
        <dbReference type="SAM" id="MobiDB-lite"/>
    </source>
</evidence>
<feature type="compositionally biased region" description="Low complexity" evidence="1">
    <location>
        <begin position="1"/>
        <end position="21"/>
    </location>
</feature>
<dbReference type="AlphaFoldDB" id="J4UJJ7"/>